<comment type="caution">
    <text evidence="3">The sequence shown here is derived from an EMBL/GenBank/DDBJ whole genome shotgun (WGS) entry which is preliminary data.</text>
</comment>
<dbReference type="AlphaFoldDB" id="F5IV72"/>
<dbReference type="InterPro" id="IPR040719">
    <property type="entry name" value="DUF5597"/>
</dbReference>
<accession>F5IV72</accession>
<organism evidence="3 4">
    <name type="scientific">Dysgonomonas gadei ATCC BAA-286</name>
    <dbReference type="NCBI Taxonomy" id="742766"/>
    <lineage>
        <taxon>Bacteria</taxon>
        <taxon>Pseudomonadati</taxon>
        <taxon>Bacteroidota</taxon>
        <taxon>Bacteroidia</taxon>
        <taxon>Bacteroidales</taxon>
        <taxon>Dysgonomonadaceae</taxon>
        <taxon>Dysgonomonas</taxon>
    </lineage>
</organism>
<dbReference type="STRING" id="742766.HMPREF9455_01372"/>
<dbReference type="Pfam" id="PF18120">
    <property type="entry name" value="DUF5597"/>
    <property type="match status" value="1"/>
</dbReference>
<name>F5IV72_9BACT</name>
<dbReference type="HOGENOM" id="CLU_027430_0_0_10"/>
<evidence type="ECO:0000259" key="2">
    <source>
        <dbReference type="Pfam" id="PF18120"/>
    </source>
</evidence>
<proteinExistence type="predicted"/>
<evidence type="ECO:0000313" key="3">
    <source>
        <dbReference type="EMBL" id="EGK03122.1"/>
    </source>
</evidence>
<dbReference type="Gene3D" id="3.20.20.80">
    <property type="entry name" value="Glycosidases"/>
    <property type="match status" value="1"/>
</dbReference>
<dbReference type="InterPro" id="IPR003476">
    <property type="entry name" value="Glyco_hydro_42"/>
</dbReference>
<evidence type="ECO:0000259" key="1">
    <source>
        <dbReference type="Pfam" id="PF01301"/>
    </source>
</evidence>
<dbReference type="OrthoDB" id="9800974at2"/>
<dbReference type="PANTHER" id="PTHR36447:SF2">
    <property type="entry name" value="BETA-GALACTOSIDASE YESZ"/>
    <property type="match status" value="1"/>
</dbReference>
<dbReference type="GO" id="GO:0005975">
    <property type="term" value="P:carbohydrate metabolic process"/>
    <property type="evidence" value="ECO:0007669"/>
    <property type="project" value="InterPro"/>
</dbReference>
<dbReference type="EMBL" id="ADLV01000015">
    <property type="protein sequence ID" value="EGK03122.1"/>
    <property type="molecule type" value="Genomic_DNA"/>
</dbReference>
<protein>
    <recommendedName>
        <fullName evidence="5">Glycoside hydrolase 35 catalytic domain-containing protein</fullName>
    </recommendedName>
</protein>
<dbReference type="Gene3D" id="2.60.220.20">
    <property type="entry name" value="putative beta-Galactosidase from caulobacter crescentus"/>
    <property type="match status" value="1"/>
</dbReference>
<dbReference type="InterPro" id="IPR017853">
    <property type="entry name" value="GH"/>
</dbReference>
<dbReference type="RefSeq" id="WP_006798887.1">
    <property type="nucleotide sequence ID" value="NZ_GL891980.1"/>
</dbReference>
<keyword evidence="4" id="KW-1185">Reference proteome</keyword>
<feature type="domain" description="DUF5597" evidence="2">
    <location>
        <begin position="400"/>
        <end position="515"/>
    </location>
</feature>
<evidence type="ECO:0000313" key="4">
    <source>
        <dbReference type="Proteomes" id="UP000004913"/>
    </source>
</evidence>
<dbReference type="GO" id="GO:0004565">
    <property type="term" value="F:beta-galactosidase activity"/>
    <property type="evidence" value="ECO:0007669"/>
    <property type="project" value="InterPro"/>
</dbReference>
<dbReference type="PANTHER" id="PTHR36447">
    <property type="entry name" value="BETA-GALACTOSIDASE GANA"/>
    <property type="match status" value="1"/>
</dbReference>
<dbReference type="eggNOG" id="COG1874">
    <property type="taxonomic scope" value="Bacteria"/>
</dbReference>
<sequence length="556" mass="62992">MRKAIIFIFIYLFSAGLIWGQDIPHLKRNENNIAQLIVNGRPYIMLAGELMNSSASTLESMAPKWNQLKALNLNTVLATIAWEQIEPEEGQYDFSIVEGLIKEARRHDLKLVFLWFGSWKNGSSGYAPHWVMRNTGRFPRMENDKGENRPFLSNFSENLIKADSKVFGALMNFIKQIDGKEYTVLMMQIENEMGLLGDSRDRSDKANGLFTKEVPGELVQYLQKNEKQILPEIAGQWKANGKKSRGNWLSLFGNENQKLADEMFMGWYYARFVEQVAASGKKEYAIPMFVNAWTIYPGDPVPGNYPSGGPNHRMLDIYQCAAPSIDFLAIDNYNEDYISQLKQYNRNGNPVFVPEAVALWRGEKWSGPAKAFYTLSEFNALGFSPFAIDNAIYDDKHPLKDAYHVLNNLIPLIAKEHGSGKMKGFMQQDNKSDKIDFGDYEINIHYNYPYLGYGLVIRLSEDEFLIAGNGADISFRSKVKSLPGISYGTIREGYFVNGEWKTSKYIGGDEAMQGVGGVKIPPVYLSEDANQNLVSILRIKVIPVKSSTYTNKNIFD</sequence>
<dbReference type="Pfam" id="PF01301">
    <property type="entry name" value="Glyco_hydro_35"/>
    <property type="match status" value="1"/>
</dbReference>
<reference evidence="3 4" key="1">
    <citation type="submission" date="2011-04" db="EMBL/GenBank/DDBJ databases">
        <title>The Genome Sequence of Dysgonomonas gadei ATCC BAA-286.</title>
        <authorList>
            <consortium name="The Broad Institute Genome Sequencing Platform"/>
            <person name="Earl A."/>
            <person name="Ward D."/>
            <person name="Feldgarden M."/>
            <person name="Gevers D."/>
            <person name="Pudlo N."/>
            <person name="Martens E."/>
            <person name="Allen-Vercoe E."/>
            <person name="Young S.K."/>
            <person name="Zeng Q."/>
            <person name="Gargeya S."/>
            <person name="Fitzgerald M."/>
            <person name="Haas B."/>
            <person name="Abouelleil A."/>
            <person name="Alvarado L."/>
            <person name="Arachchi H.M."/>
            <person name="Berlin A."/>
            <person name="Brown A."/>
            <person name="Chapman S.B."/>
            <person name="Chen Z."/>
            <person name="Dunbar C."/>
            <person name="Freedman E."/>
            <person name="Gearin G."/>
            <person name="Gellesch M."/>
            <person name="Goldberg J."/>
            <person name="Griggs A."/>
            <person name="Gujja S."/>
            <person name="Heiman D."/>
            <person name="Howarth C."/>
            <person name="Larson L."/>
            <person name="Lui A."/>
            <person name="MacDonald P.J.P."/>
            <person name="Mehta T."/>
            <person name="Montmayeur A."/>
            <person name="Murphy C."/>
            <person name="Neiman D."/>
            <person name="Pearson M."/>
            <person name="Priest M."/>
            <person name="Roberts A."/>
            <person name="Saif S."/>
            <person name="Shea T."/>
            <person name="Shenoy N."/>
            <person name="Sisk P."/>
            <person name="Stolte C."/>
            <person name="Sykes S."/>
            <person name="Yandava C."/>
            <person name="Wortman J."/>
            <person name="Nusbaum C."/>
            <person name="Birren B."/>
        </authorList>
    </citation>
    <scope>NUCLEOTIDE SEQUENCE [LARGE SCALE GENOMIC DNA]</scope>
    <source>
        <strain evidence="3 4">ATCC BAA-286</strain>
    </source>
</reference>
<gene>
    <name evidence="3" type="ORF">HMPREF9455_01372</name>
</gene>
<dbReference type="InterPro" id="IPR031330">
    <property type="entry name" value="Gly_Hdrlase_35_cat"/>
</dbReference>
<dbReference type="SUPFAM" id="SSF51445">
    <property type="entry name" value="(Trans)glycosidases"/>
    <property type="match status" value="1"/>
</dbReference>
<feature type="domain" description="Glycoside hydrolase 35 catalytic" evidence="1">
    <location>
        <begin position="35"/>
        <end position="214"/>
    </location>
</feature>
<evidence type="ECO:0008006" key="5">
    <source>
        <dbReference type="Google" id="ProtNLM"/>
    </source>
</evidence>
<dbReference type="Proteomes" id="UP000004913">
    <property type="component" value="Unassembled WGS sequence"/>
</dbReference>